<organism evidence="2 3">
    <name type="scientific">Gardnerella vaginalis</name>
    <dbReference type="NCBI Taxonomy" id="2702"/>
    <lineage>
        <taxon>Bacteria</taxon>
        <taxon>Bacillati</taxon>
        <taxon>Actinomycetota</taxon>
        <taxon>Actinomycetes</taxon>
        <taxon>Bifidobacteriales</taxon>
        <taxon>Bifidobacteriaceae</taxon>
        <taxon>Gardnerella</taxon>
    </lineage>
</organism>
<protein>
    <submittedName>
        <fullName evidence="2">Damage-inducible protein CinA</fullName>
    </submittedName>
</protein>
<evidence type="ECO:0000259" key="1">
    <source>
        <dbReference type="Pfam" id="PF02464"/>
    </source>
</evidence>
<sequence length="64" mass="6763">MCSDSVSVLASEILDFCDAHSLHIACAESLTGGLLSDSFVKIPGASRVFLGSAVTYDIREKSKI</sequence>
<dbReference type="Gene3D" id="3.90.950.20">
    <property type="entry name" value="CinA-like"/>
    <property type="match status" value="1"/>
</dbReference>
<feature type="domain" description="CinA C-terminal" evidence="1">
    <location>
        <begin position="9"/>
        <end position="63"/>
    </location>
</feature>
<dbReference type="InterPro" id="IPR036653">
    <property type="entry name" value="CinA-like_C"/>
</dbReference>
<dbReference type="AlphaFoldDB" id="A0A3E2C7Y1"/>
<dbReference type="InterPro" id="IPR008136">
    <property type="entry name" value="CinA_C"/>
</dbReference>
<reference evidence="2 3" key="1">
    <citation type="submission" date="2017-07" db="EMBL/GenBank/DDBJ databases">
        <title>A comparative genomics approach to explaining the enigmatic role of Gardnerella vaginalis in the vaginal microbiome.</title>
        <authorList>
            <person name="Vancuren S.J."/>
            <person name="Hill J.E."/>
        </authorList>
    </citation>
    <scope>NUCLEOTIDE SEQUENCE [LARGE SCALE GENOMIC DNA]</scope>
    <source>
        <strain evidence="2 3">WP023</strain>
    </source>
</reference>
<dbReference type="Proteomes" id="UP000258379">
    <property type="component" value="Unassembled WGS sequence"/>
</dbReference>
<comment type="caution">
    <text evidence="2">The sequence shown here is derived from an EMBL/GenBank/DDBJ whole genome shotgun (WGS) entry which is preliminary data.</text>
</comment>
<dbReference type="Pfam" id="PF02464">
    <property type="entry name" value="CinA"/>
    <property type="match status" value="1"/>
</dbReference>
<dbReference type="SUPFAM" id="SSF142433">
    <property type="entry name" value="CinA-like"/>
    <property type="match status" value="1"/>
</dbReference>
<accession>A0A3E2C7Y1</accession>
<dbReference type="EMBL" id="NNRU01000006">
    <property type="protein sequence ID" value="RFT27900.1"/>
    <property type="molecule type" value="Genomic_DNA"/>
</dbReference>
<proteinExistence type="predicted"/>
<name>A0A3E2C7Y1_GARVA</name>
<evidence type="ECO:0000313" key="3">
    <source>
        <dbReference type="Proteomes" id="UP000258379"/>
    </source>
</evidence>
<feature type="non-terminal residue" evidence="2">
    <location>
        <position position="64"/>
    </location>
</feature>
<evidence type="ECO:0000313" key="2">
    <source>
        <dbReference type="EMBL" id="RFT27900.1"/>
    </source>
</evidence>
<gene>
    <name evidence="2" type="ORF">CG405_07070</name>
</gene>